<protein>
    <submittedName>
        <fullName evidence="1">Uncharacterized protein</fullName>
    </submittedName>
</protein>
<dbReference type="Proteomes" id="UP001172386">
    <property type="component" value="Unassembled WGS sequence"/>
</dbReference>
<sequence>MDVQRNTRERVFSILNDNDCPSFVIRQKQSSPSPPPARLPSISSLSAFSPRLERPNLLRHPHFERTRSVSSAGSPPLLRYDSASSSSSKSSSSMDSTPSPITPAYNLNDSSLLPYDNLLRQEMASNYLPSPTGITPFMEQSMMIGPVPQMGQEASYRKVIPPIAPAVYPGIPGPIDIAQLPTPALSTNASISSSVSSNQPQTKTSPTSGAGNNNASGKKNKYPCPYAQSHNCSATFTTSGHAARHGKKHTGEKGVHCPICDKAFTRKDNMKQHERTHKDHPQNTNGEEKKSKAQATREAQKTKAAKKEEGGKRTQPAQPDYPAHIRKSSSGISDPSEISLAPNHVETPVDISPTFFPDPNPQIVLPMDSTLLSDPTAASMYPPLVDDTLIPPGVLSQNEKLDISVPQPPTLVRGFSDLDTLAQAAAFDPYYQQGQF</sequence>
<organism evidence="1 2">
    <name type="scientific">Neophaeococcomyces mojaviensis</name>
    <dbReference type="NCBI Taxonomy" id="3383035"/>
    <lineage>
        <taxon>Eukaryota</taxon>
        <taxon>Fungi</taxon>
        <taxon>Dikarya</taxon>
        <taxon>Ascomycota</taxon>
        <taxon>Pezizomycotina</taxon>
        <taxon>Eurotiomycetes</taxon>
        <taxon>Chaetothyriomycetidae</taxon>
        <taxon>Chaetothyriales</taxon>
        <taxon>Chaetothyriales incertae sedis</taxon>
        <taxon>Neophaeococcomyces</taxon>
    </lineage>
</organism>
<proteinExistence type="predicted"/>
<accession>A0ACC3ADP0</accession>
<dbReference type="EMBL" id="JAPDRQ010000032">
    <property type="protein sequence ID" value="KAJ9660346.1"/>
    <property type="molecule type" value="Genomic_DNA"/>
</dbReference>
<gene>
    <name evidence="1" type="ORF">H2198_002655</name>
</gene>
<evidence type="ECO:0000313" key="2">
    <source>
        <dbReference type="Proteomes" id="UP001172386"/>
    </source>
</evidence>
<name>A0ACC3ADP0_9EURO</name>
<keyword evidence="2" id="KW-1185">Reference proteome</keyword>
<comment type="caution">
    <text evidence="1">The sequence shown here is derived from an EMBL/GenBank/DDBJ whole genome shotgun (WGS) entry which is preliminary data.</text>
</comment>
<evidence type="ECO:0000313" key="1">
    <source>
        <dbReference type="EMBL" id="KAJ9660346.1"/>
    </source>
</evidence>
<reference evidence="1" key="1">
    <citation type="submission" date="2022-10" db="EMBL/GenBank/DDBJ databases">
        <title>Culturing micro-colonial fungi from biological soil crusts in the Mojave desert and describing Neophaeococcomyces mojavensis, and introducing the new genera and species Taxawa tesnikishii.</title>
        <authorList>
            <person name="Kurbessoian T."/>
            <person name="Stajich J.E."/>
        </authorList>
    </citation>
    <scope>NUCLEOTIDE SEQUENCE</scope>
    <source>
        <strain evidence="1">JES_112</strain>
    </source>
</reference>